<dbReference type="AlphaFoldDB" id="A0A221K5A5"/>
<dbReference type="KEGG" id="spse:SULPSESMR1_03350"/>
<feature type="region of interest" description="Disordered" evidence="1">
    <location>
        <begin position="42"/>
        <end position="67"/>
    </location>
</feature>
<dbReference type="EMBL" id="CP022415">
    <property type="protein sequence ID" value="ASM74125.1"/>
    <property type="molecule type" value="Genomic_DNA"/>
</dbReference>
<evidence type="ECO:0000256" key="1">
    <source>
        <dbReference type="SAM" id="MobiDB-lite"/>
    </source>
</evidence>
<evidence type="ECO:0000313" key="2">
    <source>
        <dbReference type="EMBL" id="ASM74125.1"/>
    </source>
</evidence>
<organism evidence="2 3">
    <name type="scientific">Pseudosulfitobacter pseudonitzschiae</name>
    <dbReference type="NCBI Taxonomy" id="1402135"/>
    <lineage>
        <taxon>Bacteria</taxon>
        <taxon>Pseudomonadati</taxon>
        <taxon>Pseudomonadota</taxon>
        <taxon>Alphaproteobacteria</taxon>
        <taxon>Rhodobacterales</taxon>
        <taxon>Roseobacteraceae</taxon>
        <taxon>Pseudosulfitobacter</taxon>
    </lineage>
</organism>
<accession>A0A221K5A5</accession>
<keyword evidence="3" id="KW-1185">Reference proteome</keyword>
<reference evidence="2 3" key="1">
    <citation type="submission" date="2017-07" db="EMBL/GenBank/DDBJ databases">
        <title>Genome Sequence of Sulfitobacter pseudonitzschiae Strain SMR1 Isolated from a culture of the Diatom Skeletonema marinoi.</title>
        <authorList>
            <person name="Topel M."/>
            <person name="Pinder M.I.M."/>
            <person name="Johansson O.N."/>
            <person name="Kourtchenko O."/>
            <person name="Godhe A."/>
            <person name="Clarke A.K."/>
        </authorList>
    </citation>
    <scope>NUCLEOTIDE SEQUENCE [LARGE SCALE GENOMIC DNA]</scope>
    <source>
        <strain evidence="2 3">SMR1</strain>
    </source>
</reference>
<gene>
    <name evidence="2" type="ORF">SULPSESMR1_03350</name>
</gene>
<name>A0A221K5A5_9RHOB</name>
<sequence length="67" mass="7148">MSRPAAPSMPTPKQVREARDMVLSIDPNAKILRVGPDGVTFSYDGGGPAGPMNSWEGKPFSAEDDDE</sequence>
<proteinExistence type="predicted"/>
<dbReference type="Proteomes" id="UP000199754">
    <property type="component" value="Chromosome"/>
</dbReference>
<evidence type="ECO:0000313" key="3">
    <source>
        <dbReference type="Proteomes" id="UP000199754"/>
    </source>
</evidence>
<protein>
    <submittedName>
        <fullName evidence="2">Uncharacterized protein</fullName>
    </submittedName>
</protein>